<dbReference type="EMBL" id="CP003053">
    <property type="protein sequence ID" value="AFM16139.1"/>
    <property type="molecule type" value="Genomic_DNA"/>
</dbReference>
<reference evidence="2 3" key="1">
    <citation type="submission" date="2012-06" db="EMBL/GenBank/DDBJ databases">
        <title>Complete sequence of chromosome of Mycobacterium chubuense NBB4.</title>
        <authorList>
            <consortium name="US DOE Joint Genome Institute"/>
            <person name="Lucas S."/>
            <person name="Han J."/>
            <person name="Lapidus A."/>
            <person name="Cheng J.-F."/>
            <person name="Goodwin L."/>
            <person name="Pitluck S."/>
            <person name="Peters L."/>
            <person name="Mikhailova N."/>
            <person name="Teshima H."/>
            <person name="Detter J.C."/>
            <person name="Han C."/>
            <person name="Tapia R."/>
            <person name="Land M."/>
            <person name="Hauser L."/>
            <person name="Kyrpides N."/>
            <person name="Ivanova N."/>
            <person name="Pagani I."/>
            <person name="Mattes T."/>
            <person name="Holmes A."/>
            <person name="Rutledge P."/>
            <person name="Paulsen I."/>
            <person name="Coleman N."/>
            <person name="Woyke T."/>
        </authorList>
    </citation>
    <scope>NUCLEOTIDE SEQUENCE [LARGE SCALE GENOMIC DNA]</scope>
    <source>
        <strain evidence="2 3">NBB4</strain>
    </source>
</reference>
<gene>
    <name evidence="2" type="ordered locus">Mycch_1337</name>
</gene>
<organism evidence="2 3">
    <name type="scientific">Mycolicibacterium chubuense (strain NBB4)</name>
    <name type="common">Mycobacterium chubuense</name>
    <dbReference type="NCBI Taxonomy" id="710421"/>
    <lineage>
        <taxon>Bacteria</taxon>
        <taxon>Bacillati</taxon>
        <taxon>Actinomycetota</taxon>
        <taxon>Actinomycetes</taxon>
        <taxon>Mycobacteriales</taxon>
        <taxon>Mycobacteriaceae</taxon>
        <taxon>Mycolicibacterium</taxon>
    </lineage>
</organism>
<keyword evidence="1" id="KW-0472">Membrane</keyword>
<name>I4BFT2_MYCCN</name>
<dbReference type="KEGG" id="mcb:Mycch_1337"/>
<evidence type="ECO:0000256" key="1">
    <source>
        <dbReference type="SAM" id="Phobius"/>
    </source>
</evidence>
<keyword evidence="1" id="KW-0812">Transmembrane</keyword>
<accession>I4BFT2</accession>
<dbReference type="PATRIC" id="fig|710421.3.peg.1338"/>
<keyword evidence="1" id="KW-1133">Transmembrane helix</keyword>
<sequence precursor="true">MRRAWREWRFQQAEVLRAIGYVFLAALILLTVFAVGYALTHQ</sequence>
<proteinExistence type="predicted"/>
<evidence type="ECO:0000313" key="2">
    <source>
        <dbReference type="EMBL" id="AFM16139.1"/>
    </source>
</evidence>
<protein>
    <submittedName>
        <fullName evidence="2">Uncharacterized protein</fullName>
    </submittedName>
</protein>
<feature type="transmembrane region" description="Helical" evidence="1">
    <location>
        <begin position="21"/>
        <end position="39"/>
    </location>
</feature>
<dbReference type="AlphaFoldDB" id="I4BFT2"/>
<evidence type="ECO:0000313" key="3">
    <source>
        <dbReference type="Proteomes" id="UP000006057"/>
    </source>
</evidence>
<keyword evidence="3" id="KW-1185">Reference proteome</keyword>
<dbReference type="HOGENOM" id="CLU_3254312_0_0_11"/>
<dbReference type="Proteomes" id="UP000006057">
    <property type="component" value="Chromosome"/>
</dbReference>